<accession>A0AAW0FCY5</accession>
<evidence type="ECO:0000259" key="10">
    <source>
        <dbReference type="Pfam" id="PF25068"/>
    </source>
</evidence>
<feature type="domain" description="Tetratricopeptide repeat protein 21A/21B C-terminal ARM" evidence="8">
    <location>
        <begin position="1499"/>
        <end position="1619"/>
    </location>
</feature>
<dbReference type="InterPro" id="IPR056833">
    <property type="entry name" value="ARM_TT21_N"/>
</dbReference>
<evidence type="ECO:0000256" key="5">
    <source>
        <dbReference type="SAM" id="MobiDB-lite"/>
    </source>
</evidence>
<dbReference type="Pfam" id="PF25060">
    <property type="entry name" value="ARM_TT21_2nd"/>
    <property type="match status" value="1"/>
</dbReference>
<evidence type="ECO:0000259" key="7">
    <source>
        <dbReference type="Pfam" id="PF25062"/>
    </source>
</evidence>
<feature type="region of interest" description="Disordered" evidence="5">
    <location>
        <begin position="637"/>
        <end position="670"/>
    </location>
</feature>
<dbReference type="EMBL" id="JAECZO010000024">
    <property type="protein sequence ID" value="KAK7202064.1"/>
    <property type="molecule type" value="Genomic_DNA"/>
</dbReference>
<evidence type="ECO:0000256" key="4">
    <source>
        <dbReference type="PROSITE-ProRule" id="PRU00339"/>
    </source>
</evidence>
<dbReference type="Pfam" id="PF25068">
    <property type="entry name" value="ARM_TT21_4th"/>
    <property type="match status" value="1"/>
</dbReference>
<name>A0AAW0FCY5_9TRYP</name>
<feature type="compositionally biased region" description="Low complexity" evidence="5">
    <location>
        <begin position="1321"/>
        <end position="1341"/>
    </location>
</feature>
<keyword evidence="12" id="KW-1185">Reference proteome</keyword>
<feature type="domain" description="Tetratricopeptide repeat protein 21A/21B N-terminal ARM repeat" evidence="7">
    <location>
        <begin position="14"/>
        <end position="271"/>
    </location>
</feature>
<evidence type="ECO:0000256" key="1">
    <source>
        <dbReference type="ARBA" id="ARBA00010935"/>
    </source>
</evidence>
<dbReference type="InterPro" id="IPR056835">
    <property type="entry name" value="ARM_TT21_5th"/>
</dbReference>
<dbReference type="SMART" id="SM00028">
    <property type="entry name" value="TPR"/>
    <property type="match status" value="8"/>
</dbReference>
<dbReference type="InterPro" id="IPR011990">
    <property type="entry name" value="TPR-like_helical_dom_sf"/>
</dbReference>
<evidence type="ECO:0000313" key="11">
    <source>
        <dbReference type="EMBL" id="KAK7202064.1"/>
    </source>
</evidence>
<dbReference type="SUPFAM" id="SSF48452">
    <property type="entry name" value="TPR-like"/>
    <property type="match status" value="4"/>
</dbReference>
<dbReference type="Gene3D" id="1.25.40.10">
    <property type="entry name" value="Tetratricopeptide repeat domain"/>
    <property type="match status" value="7"/>
</dbReference>
<feature type="repeat" description="TPR" evidence="4">
    <location>
        <begin position="817"/>
        <end position="850"/>
    </location>
</feature>
<feature type="region of interest" description="Disordered" evidence="5">
    <location>
        <begin position="1204"/>
        <end position="1230"/>
    </location>
</feature>
<evidence type="ECO:0000259" key="9">
    <source>
        <dbReference type="Pfam" id="PF25064"/>
    </source>
</evidence>
<dbReference type="InterPro" id="IPR056836">
    <property type="entry name" value="ARM_TT21_4th"/>
</dbReference>
<feature type="domain" description="Tetratricopeptide repeat protein 21A/21B fifth ARM repeats" evidence="9">
    <location>
        <begin position="1065"/>
        <end position="1185"/>
    </location>
</feature>
<protein>
    <submittedName>
        <fullName evidence="11">Tetratricopeptide repeat</fullName>
    </submittedName>
</protein>
<dbReference type="Pfam" id="PF25064">
    <property type="entry name" value="ARM_TT21_5th"/>
    <property type="match status" value="1"/>
</dbReference>
<feature type="domain" description="Tetratricopeptide repeat protein 21A/21B fourth ARM" evidence="10">
    <location>
        <begin position="822"/>
        <end position="984"/>
    </location>
</feature>
<reference evidence="11 12" key="1">
    <citation type="journal article" date="2021" name="MBio">
        <title>A New Model Trypanosomatid, Novymonas esmeraldas: Genomic Perception of Its 'Candidatus Pandoraea novymonadis' Endosymbiont.</title>
        <authorList>
            <person name="Zakharova A."/>
            <person name="Saura A."/>
            <person name="Butenko A."/>
            <person name="Podesvova L."/>
            <person name="Warmusova S."/>
            <person name="Kostygov A.Y."/>
            <person name="Nenarokova A."/>
            <person name="Lukes J."/>
            <person name="Opperdoes F.R."/>
            <person name="Yurchenko V."/>
        </authorList>
    </citation>
    <scope>NUCLEOTIDE SEQUENCE [LARGE SCALE GENOMIC DNA]</scope>
    <source>
        <strain evidence="11 12">E262AT.01</strain>
    </source>
</reference>
<dbReference type="InterPro" id="IPR056834">
    <property type="entry name" value="ARM_TT21_C"/>
</dbReference>
<gene>
    <name evidence="11" type="ORF">NESM_000275100</name>
</gene>
<dbReference type="Pfam" id="PF25063">
    <property type="entry name" value="ARM_TT21_C"/>
    <property type="match status" value="1"/>
</dbReference>
<dbReference type="Pfam" id="PF25062">
    <property type="entry name" value="ARM_TT21_N"/>
    <property type="match status" value="1"/>
</dbReference>
<evidence type="ECO:0000313" key="12">
    <source>
        <dbReference type="Proteomes" id="UP001430356"/>
    </source>
</evidence>
<keyword evidence="3 4" id="KW-0802">TPR repeat</keyword>
<proteinExistence type="inferred from homology"/>
<dbReference type="PANTHER" id="PTHR14699:SF0">
    <property type="entry name" value="TETRATRICOPEPTIDE REPEAT PROTEIN 21 HOMOLOG"/>
    <property type="match status" value="1"/>
</dbReference>
<dbReference type="GO" id="GO:0030991">
    <property type="term" value="C:intraciliary transport particle A"/>
    <property type="evidence" value="ECO:0007669"/>
    <property type="project" value="TreeGrafter"/>
</dbReference>
<dbReference type="InterPro" id="IPR019734">
    <property type="entry name" value="TPR_rpt"/>
</dbReference>
<dbReference type="GO" id="GO:0035721">
    <property type="term" value="P:intraciliary retrograde transport"/>
    <property type="evidence" value="ECO:0007669"/>
    <property type="project" value="TreeGrafter"/>
</dbReference>
<comment type="caution">
    <text evidence="11">The sequence shown here is derived from an EMBL/GenBank/DDBJ whole genome shotgun (WGS) entry which is preliminary data.</text>
</comment>
<feature type="compositionally biased region" description="Low complexity" evidence="5">
    <location>
        <begin position="657"/>
        <end position="667"/>
    </location>
</feature>
<dbReference type="GO" id="GO:0005929">
    <property type="term" value="C:cilium"/>
    <property type="evidence" value="ECO:0007669"/>
    <property type="project" value="GOC"/>
</dbReference>
<feature type="repeat" description="TPR" evidence="4">
    <location>
        <begin position="1540"/>
        <end position="1573"/>
    </location>
</feature>
<dbReference type="PROSITE" id="PS50005">
    <property type="entry name" value="TPR"/>
    <property type="match status" value="3"/>
</dbReference>
<sequence>MTDTLLRTHYALLLFYVREKYWRHAEDVCVSTMQTTDDSMFRVWRALTLERQGMPNDALREYKAVETRRGTAVPALMGMQLIYRHNRDQEGVAQTEARLDSLDVSGHLGGWLQAAALCWAAGDSNGARDILLKVADVEGAATYRDEYTNYGAIRAWVDLLSGRGALLEKAGALFASVLEAEEAQYSYFQAGGGGGDGATNQSSGSGGAGGGKWTDMNAALGYVAYLERKTQLGKAQSLLDRLAVLYPSCSIPPLVGKARLLMHAEDWEQAIEVTRRILARDNDNVEALTLEALYALVKDTRHDAATVRLRRLLDAVRAKEPRNVALHHQFGLVFSRLAGDRLDLLSLTSQFSEAACELESRNGDVLCGLGYQQLYRHDYAAATATFRKAATLTDSLAPLLGTVTCLLRLNNVAEAATQLDFCNQLQPASQRNAELCFLNAQLRWHLRGAEEETAVLRYLDQATEAIKHDVTALAGTGMEAYVQLNAPVALGIARAYLMHCRNEPPDPLFKRVDVVGEKCSRHLEFLVQHLPACMEAQLMLAKVWFVTGEVRKAQALLKGTLLVQEQPLPEAFLLSSQICQYTGDVKLASRALEQALTLDFAMQEQPLYNLLLGTVQGTTGKSAESLASLQRAYDTVKSSSSSSGSGSRTGGGGGAAATGAGATSTSGKPMQQLSVPESVTLYLQLAQAQLRVRDVDAARATLTEAAQKYRDSTQAGRVAIAQAMLAARTDVDKSIELLRQVPSRSEFYIAAHSQLGKLFLTQKRNVAMYIQCFQEMAEAVQSAQSYVELGEAYTTIQEPEQAIAAYEKAKALSPSSGAISIRVGRALVAAHDYAKAIRYYQDALSSDPYLATVRADLATLQWRLGRIDAARETITQSPAYETPPSDAADESIAAATERVNLYLLLYKLLRDQPWTVSLTAHGSVDSSDHGDAALAALRTARSLQQRLMDQQLRTETAEVVAEQRIVMAGICAELGVRCAHSRPAPQPASADKKAEAAAALALQSVTAARLTLARDYLREAITYDESSERAQLESARLCHRNADVDGCERHCTTVLRMAGGSAAAEEAAMLLANLYTQQGRPDDARAVFETLLGDTPQQYEALVDYLVLLHHAGQLEDGRAAIDRAAAAAVPTGQRADPGLSYARGLFEYLSNNKAEALRHFNVARLPADNAWCARALAHMVRIYLVPTTQDLWVLSHQVTEPSAASPLGAQQQQRKSMSSNKPPSTVASPMNTSTVAAAAAAAAEAAAAAAAAVGAGGGELHDNLRYAEQLLLLLPVHSEERRILQAYCTLATRRPAEVETAMHLFLECIVAAEAGGGVGKPQQQQPPAVVAGGGSVAPTPTTTPPVRPVGTSDSDDDEDLQLLAGMHEAAAQLAQRSSGMNTATLAFALQCTVVHPAAFLGLSMSLYVSGQETAARNVLARLLESKSVKTTVPAAAAAAAAAAAGGSAAGATGSASAAALSESSDKSKTGSAAATGATAAAAAPAQIVVPPPTALLTCSEDDTLQRAMLLQAHMDMHANQLDDARFVLRQVLAANQGCGAAWDTLGIIYERQQKHKEASRCYQRAWELVKEADPAVGYKLGFNYLRGSAPVKAIDVCKRVLAHHATYPRIAEDVMDVAYTMLRP</sequence>
<evidence type="ECO:0000256" key="3">
    <source>
        <dbReference type="ARBA" id="ARBA00022803"/>
    </source>
</evidence>
<evidence type="ECO:0000256" key="2">
    <source>
        <dbReference type="ARBA" id="ARBA00022737"/>
    </source>
</evidence>
<evidence type="ECO:0000259" key="8">
    <source>
        <dbReference type="Pfam" id="PF25063"/>
    </source>
</evidence>
<dbReference type="GO" id="GO:0061512">
    <property type="term" value="P:protein localization to cilium"/>
    <property type="evidence" value="ECO:0007669"/>
    <property type="project" value="TreeGrafter"/>
</dbReference>
<feature type="region of interest" description="Disordered" evidence="5">
    <location>
        <begin position="1320"/>
        <end position="1356"/>
    </location>
</feature>
<dbReference type="Pfam" id="PF13181">
    <property type="entry name" value="TPR_8"/>
    <property type="match status" value="1"/>
</dbReference>
<dbReference type="Pfam" id="PF25058">
    <property type="entry name" value="ARM_TT21"/>
    <property type="match status" value="1"/>
</dbReference>
<organism evidence="11 12">
    <name type="scientific">Novymonas esmeraldas</name>
    <dbReference type="NCBI Taxonomy" id="1808958"/>
    <lineage>
        <taxon>Eukaryota</taxon>
        <taxon>Discoba</taxon>
        <taxon>Euglenozoa</taxon>
        <taxon>Kinetoplastea</taxon>
        <taxon>Metakinetoplastina</taxon>
        <taxon>Trypanosomatida</taxon>
        <taxon>Trypanosomatidae</taxon>
        <taxon>Novymonas</taxon>
    </lineage>
</organism>
<comment type="similarity">
    <text evidence="1">Belongs to the TTC21 family.</text>
</comment>
<feature type="compositionally biased region" description="Gly residues" evidence="5">
    <location>
        <begin position="647"/>
        <end position="656"/>
    </location>
</feature>
<feature type="repeat" description="TPR" evidence="4">
    <location>
        <begin position="783"/>
        <end position="816"/>
    </location>
</feature>
<dbReference type="InterPro" id="IPR056832">
    <property type="entry name" value="ARM_TT21_2nd"/>
</dbReference>
<dbReference type="Proteomes" id="UP001430356">
    <property type="component" value="Unassembled WGS sequence"/>
</dbReference>
<feature type="domain" description="Tetratricopeptide repeat protein 21A/21B second ARM" evidence="6">
    <location>
        <begin position="309"/>
        <end position="579"/>
    </location>
</feature>
<keyword evidence="2" id="KW-0677">Repeat</keyword>
<dbReference type="InterPro" id="IPR040364">
    <property type="entry name" value="TTC21A/TTC21B"/>
</dbReference>
<evidence type="ECO:0000259" key="6">
    <source>
        <dbReference type="Pfam" id="PF25060"/>
    </source>
</evidence>
<dbReference type="PANTHER" id="PTHR14699">
    <property type="entry name" value="STI2 PROTEIN-RELATED"/>
    <property type="match status" value="1"/>
</dbReference>